<dbReference type="Gene3D" id="3.40.50.150">
    <property type="entry name" value="Vaccinia Virus protein VP39"/>
    <property type="match status" value="1"/>
</dbReference>
<evidence type="ECO:0000313" key="1">
    <source>
        <dbReference type="EMBL" id="QEL13251.1"/>
    </source>
</evidence>
<dbReference type="GO" id="GO:0008168">
    <property type="term" value="F:methyltransferase activity"/>
    <property type="evidence" value="ECO:0007669"/>
    <property type="project" value="UniProtKB-KW"/>
</dbReference>
<keyword evidence="1" id="KW-0808">Transferase</keyword>
<keyword evidence="1" id="KW-0489">Methyltransferase</keyword>
<dbReference type="OrthoDB" id="3896938at2"/>
<proteinExistence type="predicted"/>
<evidence type="ECO:0000313" key="2">
    <source>
        <dbReference type="Proteomes" id="UP000324974"/>
    </source>
</evidence>
<dbReference type="Proteomes" id="UP000324974">
    <property type="component" value="Chromosome"/>
</dbReference>
<dbReference type="Pfam" id="PF13489">
    <property type="entry name" value="Methyltransf_23"/>
    <property type="match status" value="1"/>
</dbReference>
<sequence length="229" mass="25539">MLPKEARWFAAQVARLGDVAVFPMLNVGSHTAEFRARTQPWIDRHLFRPFAERGQSVVHTDIQDAPGVDLVGDLTDADFLDRVRARKFRSVFCNNLLEHVPDPDRICRALTAAVEPGGYLLVSVPHRFPYHPDPIDTMFRPSPEELAKLFPNTTVVAAEKIRCGNLTTYLAGRFFQSPAAMLRTAGERARGQTGADRAAGTGKPGRPIRFLPWLVRPFVQTCLVLRVPA</sequence>
<name>A0A5C1A282_9BACT</name>
<dbReference type="EMBL" id="CP042425">
    <property type="protein sequence ID" value="QEL13251.1"/>
    <property type="molecule type" value="Genomic_DNA"/>
</dbReference>
<dbReference type="SUPFAM" id="SSF53335">
    <property type="entry name" value="S-adenosyl-L-methionine-dependent methyltransferases"/>
    <property type="match status" value="1"/>
</dbReference>
<protein>
    <submittedName>
        <fullName evidence="1">Methyltransferase type 11</fullName>
    </submittedName>
</protein>
<dbReference type="InterPro" id="IPR029063">
    <property type="entry name" value="SAM-dependent_MTases_sf"/>
</dbReference>
<reference evidence="2" key="1">
    <citation type="submission" date="2019-08" db="EMBL/GenBank/DDBJ databases">
        <title>Limnoglobus roseus gen. nov., sp. nov., a novel freshwater planctomycete with a giant genome from the family Gemmataceae.</title>
        <authorList>
            <person name="Kulichevskaya I.S."/>
            <person name="Naumoff D.G."/>
            <person name="Miroshnikov K."/>
            <person name="Ivanova A."/>
            <person name="Philippov D.A."/>
            <person name="Hakobyan A."/>
            <person name="Rijpstra I.C."/>
            <person name="Sinninghe Damste J.S."/>
            <person name="Liesack W."/>
            <person name="Dedysh S.N."/>
        </authorList>
    </citation>
    <scope>NUCLEOTIDE SEQUENCE [LARGE SCALE GENOMIC DNA]</scope>
    <source>
        <strain evidence="2">PX52</strain>
    </source>
</reference>
<accession>A0A5C1A282</accession>
<organism evidence="1 2">
    <name type="scientific">Limnoglobus roseus</name>
    <dbReference type="NCBI Taxonomy" id="2598579"/>
    <lineage>
        <taxon>Bacteria</taxon>
        <taxon>Pseudomonadati</taxon>
        <taxon>Planctomycetota</taxon>
        <taxon>Planctomycetia</taxon>
        <taxon>Gemmatales</taxon>
        <taxon>Gemmataceae</taxon>
        <taxon>Limnoglobus</taxon>
    </lineage>
</organism>
<gene>
    <name evidence="1" type="ORF">PX52LOC_00105</name>
</gene>
<dbReference type="GO" id="GO:0032259">
    <property type="term" value="P:methylation"/>
    <property type="evidence" value="ECO:0007669"/>
    <property type="project" value="UniProtKB-KW"/>
</dbReference>
<dbReference type="KEGG" id="lrs:PX52LOC_00105"/>
<dbReference type="RefSeq" id="WP_149108233.1">
    <property type="nucleotide sequence ID" value="NZ_CP042425.1"/>
</dbReference>
<keyword evidence="2" id="KW-1185">Reference proteome</keyword>
<dbReference type="AlphaFoldDB" id="A0A5C1A282"/>